<evidence type="ECO:0000259" key="2">
    <source>
        <dbReference type="Pfam" id="PF13649"/>
    </source>
</evidence>
<reference evidence="3" key="1">
    <citation type="submission" date="2020-05" db="EMBL/GenBank/DDBJ databases">
        <authorList>
            <person name="Chiriac C."/>
            <person name="Salcher M."/>
            <person name="Ghai R."/>
            <person name="Kavagutti S V."/>
        </authorList>
    </citation>
    <scope>NUCLEOTIDE SEQUENCE</scope>
</reference>
<evidence type="ECO:0000256" key="1">
    <source>
        <dbReference type="SAM" id="MobiDB-lite"/>
    </source>
</evidence>
<dbReference type="AlphaFoldDB" id="A0A6J6I0Z1"/>
<dbReference type="InterPro" id="IPR041698">
    <property type="entry name" value="Methyltransf_25"/>
</dbReference>
<proteinExistence type="predicted"/>
<dbReference type="Gene3D" id="3.40.50.150">
    <property type="entry name" value="Vaccinia Virus protein VP39"/>
    <property type="match status" value="1"/>
</dbReference>
<feature type="region of interest" description="Disordered" evidence="1">
    <location>
        <begin position="273"/>
        <end position="295"/>
    </location>
</feature>
<accession>A0A6J6I0Z1</accession>
<dbReference type="EMBL" id="CAEZUX010000126">
    <property type="protein sequence ID" value="CAB4620052.1"/>
    <property type="molecule type" value="Genomic_DNA"/>
</dbReference>
<sequence length="295" mass="32589">MAAWSRYTYSEPGADDVVIASQATDAPFPEQSWWTIAMSSGDNPFGIAGYDATTYGESFADVYDEWYADLDDQDFIASVAASLPARDTRILELGVGTGRLVRALRELRTNYNDTIIGVDTSEAMLSIARKADLGTATELLTMDFSKALPDGPFDAIFVGYNTLFNLPNKEAIAECMRLVASRLALNAHFHVDVVHPVPADHSDHMRIRTMTTGEVVLSISRHDEAEQRITGQFVQFTNGQQTRLRPYSVRYVNPEQLDDIALSAGLTLVTRHADGNGTPISPDSHRHVSRYTRAQ</sequence>
<dbReference type="PANTHER" id="PTHR43591:SF110">
    <property type="entry name" value="RHODANESE DOMAIN-CONTAINING PROTEIN"/>
    <property type="match status" value="1"/>
</dbReference>
<dbReference type="CDD" id="cd02440">
    <property type="entry name" value="AdoMet_MTases"/>
    <property type="match status" value="1"/>
</dbReference>
<dbReference type="Pfam" id="PF13649">
    <property type="entry name" value="Methyltransf_25"/>
    <property type="match status" value="1"/>
</dbReference>
<dbReference type="InterPro" id="IPR029063">
    <property type="entry name" value="SAM-dependent_MTases_sf"/>
</dbReference>
<protein>
    <submittedName>
        <fullName evidence="3">Unannotated protein</fullName>
    </submittedName>
</protein>
<organism evidence="3">
    <name type="scientific">freshwater metagenome</name>
    <dbReference type="NCBI Taxonomy" id="449393"/>
    <lineage>
        <taxon>unclassified sequences</taxon>
        <taxon>metagenomes</taxon>
        <taxon>ecological metagenomes</taxon>
    </lineage>
</organism>
<dbReference type="Gene3D" id="2.20.25.570">
    <property type="match status" value="1"/>
</dbReference>
<name>A0A6J6I0Z1_9ZZZZ</name>
<dbReference type="PANTHER" id="PTHR43591">
    <property type="entry name" value="METHYLTRANSFERASE"/>
    <property type="match status" value="1"/>
</dbReference>
<evidence type="ECO:0000313" key="3">
    <source>
        <dbReference type="EMBL" id="CAB4620052.1"/>
    </source>
</evidence>
<feature type="domain" description="Methyltransferase" evidence="2">
    <location>
        <begin position="90"/>
        <end position="180"/>
    </location>
</feature>
<gene>
    <name evidence="3" type="ORF">UFOPK1874_00982</name>
</gene>
<dbReference type="SUPFAM" id="SSF53335">
    <property type="entry name" value="S-adenosyl-L-methionine-dependent methyltransferases"/>
    <property type="match status" value="1"/>
</dbReference>